<feature type="domain" description="Beta-catenin-interacting ICAT" evidence="3">
    <location>
        <begin position="123"/>
        <end position="173"/>
    </location>
</feature>
<dbReference type="InterPro" id="IPR040065">
    <property type="entry name" value="LZIC"/>
</dbReference>
<accession>A0A090M0H1</accession>
<keyword evidence="5" id="KW-1185">Reference proteome</keyword>
<evidence type="ECO:0000256" key="1">
    <source>
        <dbReference type="ARBA" id="ARBA00006505"/>
    </source>
</evidence>
<evidence type="ECO:0000259" key="3">
    <source>
        <dbReference type="Pfam" id="PF06384"/>
    </source>
</evidence>
<dbReference type="Pfam" id="PF06384">
    <property type="entry name" value="ICAT"/>
    <property type="match status" value="1"/>
</dbReference>
<comment type="similarity">
    <text evidence="1">Belongs to the CTNNBIP1 family.</text>
</comment>
<dbReference type="GeneID" id="9834277"/>
<keyword evidence="2" id="KW-0175">Coiled coil</keyword>
<dbReference type="OrthoDB" id="10262856at2759"/>
<dbReference type="InterPro" id="IPR036911">
    <property type="entry name" value="ICAT_sf"/>
</dbReference>
<dbReference type="Proteomes" id="UP000009170">
    <property type="component" value="Unassembled WGS sequence"/>
</dbReference>
<reference evidence="5" key="1">
    <citation type="journal article" date="2006" name="Proc. Natl. Acad. Sci. U.S.A.">
        <title>Genome analysis of the smallest free-living eukaryote Ostreococcus tauri unveils many unique features.</title>
        <authorList>
            <person name="Derelle E."/>
            <person name="Ferraz C."/>
            <person name="Rombauts S."/>
            <person name="Rouze P."/>
            <person name="Worden A.Z."/>
            <person name="Robbens S."/>
            <person name="Partensky F."/>
            <person name="Degroeve S."/>
            <person name="Echeynie S."/>
            <person name="Cooke R."/>
            <person name="Saeys Y."/>
            <person name="Wuyts J."/>
            <person name="Jabbari K."/>
            <person name="Bowler C."/>
            <person name="Panaud O."/>
            <person name="Piegu B."/>
            <person name="Ball S.G."/>
            <person name="Ral J.-P."/>
            <person name="Bouget F.-Y."/>
            <person name="Piganeau G."/>
            <person name="De Baets B."/>
            <person name="Picard A."/>
            <person name="Delseny M."/>
            <person name="Demaille J."/>
            <person name="Van de Peer Y."/>
            <person name="Moreau H."/>
        </authorList>
    </citation>
    <scope>NUCLEOTIDE SEQUENCE [LARGE SCALE GENOMIC DNA]</scope>
    <source>
        <strain evidence="5">OTTH 0595 / CCAP 157/2 / RCC745</strain>
    </source>
</reference>
<dbReference type="InterPro" id="IPR009428">
    <property type="entry name" value="ICAT_dom"/>
</dbReference>
<proteinExistence type="inferred from homology"/>
<feature type="coiled-coil region" evidence="2">
    <location>
        <begin position="15"/>
        <end position="49"/>
    </location>
</feature>
<dbReference type="STRING" id="70448.A0A090M0H1"/>
<reference evidence="4 5" key="2">
    <citation type="journal article" date="2014" name="BMC Genomics">
        <title>An improved genome of the model marine alga Ostreococcus tauri unfolds by assessing Illumina de novo assemblies.</title>
        <authorList>
            <person name="Blanc-Mathieu R."/>
            <person name="Verhelst B."/>
            <person name="Derelle E."/>
            <person name="Rombauts S."/>
            <person name="Bouget F.Y."/>
            <person name="Carre I."/>
            <person name="Chateau A."/>
            <person name="Eyre-Walker A."/>
            <person name="Grimsley N."/>
            <person name="Moreau H."/>
            <person name="Piegu B."/>
            <person name="Rivals E."/>
            <person name="Schackwitz W."/>
            <person name="Van de Peer Y."/>
            <person name="Piganeau G."/>
        </authorList>
    </citation>
    <scope>NUCLEOTIDE SEQUENCE [LARGE SCALE GENOMIC DNA]</scope>
    <source>
        <strain evidence="5">OTTH 0595 / CCAP 157/2 / RCC745</strain>
    </source>
</reference>
<dbReference type="PANTHER" id="PTHR16505">
    <property type="entry name" value="PROTEIN LZIC"/>
    <property type="match status" value="1"/>
</dbReference>
<comment type="caution">
    <text evidence="4">The sequence shown here is derived from an EMBL/GenBank/DDBJ whole genome shotgun (WGS) entry which is preliminary data.</text>
</comment>
<evidence type="ECO:0000256" key="2">
    <source>
        <dbReference type="SAM" id="Coils"/>
    </source>
</evidence>
<dbReference type="AlphaFoldDB" id="A0A090M0H1"/>
<dbReference type="KEGG" id="ota:OT_ostta04g03990"/>
<evidence type="ECO:0000313" key="5">
    <source>
        <dbReference type="Proteomes" id="UP000009170"/>
    </source>
</evidence>
<evidence type="ECO:0000313" key="4">
    <source>
        <dbReference type="EMBL" id="CEF97681.1"/>
    </source>
</evidence>
<dbReference type="EMBL" id="CAID01000004">
    <property type="protein sequence ID" value="CEF97681.1"/>
    <property type="molecule type" value="Genomic_DNA"/>
</dbReference>
<dbReference type="PANTHER" id="PTHR16505:SF8">
    <property type="entry name" value="PROTEIN LZIC"/>
    <property type="match status" value="1"/>
</dbReference>
<organism evidence="4 5">
    <name type="scientific">Ostreococcus tauri</name>
    <name type="common">Marine green alga</name>
    <dbReference type="NCBI Taxonomy" id="70448"/>
    <lineage>
        <taxon>Eukaryota</taxon>
        <taxon>Viridiplantae</taxon>
        <taxon>Chlorophyta</taxon>
        <taxon>Mamiellophyceae</taxon>
        <taxon>Mamiellales</taxon>
        <taxon>Bathycoccaceae</taxon>
        <taxon>Ostreococcus</taxon>
    </lineage>
</organism>
<name>A0A090M0H1_OSTTA</name>
<dbReference type="SUPFAM" id="SSF81730">
    <property type="entry name" value="beta-catenin-interacting protein ICAT"/>
    <property type="match status" value="1"/>
</dbReference>
<dbReference type="Gene3D" id="1.10.10.490">
    <property type="entry name" value="Beta-catenin-interacting ICAT"/>
    <property type="match status" value="1"/>
</dbReference>
<gene>
    <name evidence="4" type="ORF">OT_ostta04g03990</name>
</gene>
<dbReference type="RefSeq" id="XP_003078934.2">
    <property type="nucleotide sequence ID" value="XM_003078886.2"/>
</dbReference>
<dbReference type="InParanoid" id="A0A090M0H1"/>
<protein>
    <submittedName>
        <fullName evidence="4">Beta-catenin-interacting ICAT</fullName>
    </submittedName>
</protein>
<dbReference type="GO" id="GO:0008013">
    <property type="term" value="F:beta-catenin binding"/>
    <property type="evidence" value="ECO:0007669"/>
    <property type="project" value="InterPro"/>
</dbReference>
<sequence length="177" mass="20242">MTRCRRRRRARSFMSADAKKLAANARAQIERLLTQLADLETFREDFDEEEIQEIKAQTLEQLEAFRASLIKLDSGSVELRDEMQIMRDATTAAIKAAFKTPEVLRMFVMKQPEALRERLRRAERDAQLGKMTAEGAKTERVEVLTALKKLGAPLEDGELEFLRAHMTAGLADFVEEK</sequence>